<dbReference type="RefSeq" id="WP_166246986.1">
    <property type="nucleotide sequence ID" value="NZ_CP049616.1"/>
</dbReference>
<keyword evidence="1" id="KW-0472">Membrane</keyword>
<evidence type="ECO:0000256" key="1">
    <source>
        <dbReference type="SAM" id="Phobius"/>
    </source>
</evidence>
<dbReference type="AlphaFoldDB" id="A0A6G7IY02"/>
<protein>
    <submittedName>
        <fullName evidence="2">Uncharacterized protein</fullName>
    </submittedName>
</protein>
<proteinExistence type="predicted"/>
<organism evidence="2 3">
    <name type="scientific">Flagellimonas oceani</name>
    <dbReference type="NCBI Taxonomy" id="2698672"/>
    <lineage>
        <taxon>Bacteria</taxon>
        <taxon>Pseudomonadati</taxon>
        <taxon>Bacteroidota</taxon>
        <taxon>Flavobacteriia</taxon>
        <taxon>Flavobacteriales</taxon>
        <taxon>Flavobacteriaceae</taxon>
        <taxon>Flagellimonas</taxon>
    </lineage>
</organism>
<gene>
    <name evidence="2" type="ORF">GVT53_00700</name>
</gene>
<dbReference type="KEGG" id="mut:GVT53_00700"/>
<evidence type="ECO:0000313" key="3">
    <source>
        <dbReference type="Proteomes" id="UP000502928"/>
    </source>
</evidence>
<dbReference type="Proteomes" id="UP000502928">
    <property type="component" value="Chromosome"/>
</dbReference>
<name>A0A6G7IY02_9FLAO</name>
<keyword evidence="1" id="KW-0812">Transmembrane</keyword>
<sequence>MTDNYSIFKVYPTKELALEFKELLEKEGIDSALGDNVPPVDITFSGSTLEHRYEIRIKQSDFPRAEKILENHAKNLINQVDNDYYLFEFTNEELYEILIKADEWNEFDYTLAQKILTDRGKSIDQELLSTFKKERLKTLSEPEGNQKPWLYAGYIFALLGGIIGIIIGYFLWTSKKTLPDGSKVYSYSSEDRARGKTLFFFATILMIAWIVVRIVFVF</sequence>
<keyword evidence="3" id="KW-1185">Reference proteome</keyword>
<accession>A0A6G7IY02</accession>
<feature type="transmembrane region" description="Helical" evidence="1">
    <location>
        <begin position="198"/>
        <end position="216"/>
    </location>
</feature>
<feature type="transmembrane region" description="Helical" evidence="1">
    <location>
        <begin position="149"/>
        <end position="172"/>
    </location>
</feature>
<keyword evidence="1" id="KW-1133">Transmembrane helix</keyword>
<dbReference type="EMBL" id="CP049616">
    <property type="protein sequence ID" value="QII43269.1"/>
    <property type="molecule type" value="Genomic_DNA"/>
</dbReference>
<reference evidence="2 3" key="1">
    <citation type="submission" date="2020-02" db="EMBL/GenBank/DDBJ databases">
        <title>Complete genome of Muricauda sp. 501str8.</title>
        <authorList>
            <person name="Dong B."/>
            <person name="Zhu S."/>
            <person name="Yang J."/>
            <person name="Chen J."/>
        </authorList>
    </citation>
    <scope>NUCLEOTIDE SEQUENCE [LARGE SCALE GENOMIC DNA]</scope>
    <source>
        <strain evidence="2 3">501str8</strain>
    </source>
</reference>
<evidence type="ECO:0000313" key="2">
    <source>
        <dbReference type="EMBL" id="QII43269.1"/>
    </source>
</evidence>